<organism evidence="1">
    <name type="scientific">Anguilla anguilla</name>
    <name type="common">European freshwater eel</name>
    <name type="synonym">Muraena anguilla</name>
    <dbReference type="NCBI Taxonomy" id="7936"/>
    <lineage>
        <taxon>Eukaryota</taxon>
        <taxon>Metazoa</taxon>
        <taxon>Chordata</taxon>
        <taxon>Craniata</taxon>
        <taxon>Vertebrata</taxon>
        <taxon>Euteleostomi</taxon>
        <taxon>Actinopterygii</taxon>
        <taxon>Neopterygii</taxon>
        <taxon>Teleostei</taxon>
        <taxon>Anguilliformes</taxon>
        <taxon>Anguillidae</taxon>
        <taxon>Anguilla</taxon>
    </lineage>
</organism>
<dbReference type="EMBL" id="GBXM01075569">
    <property type="protein sequence ID" value="JAH33008.1"/>
    <property type="molecule type" value="Transcribed_RNA"/>
</dbReference>
<sequence>MCNFNSSMPPAMTLC</sequence>
<accession>A0A0E9RXR9</accession>
<evidence type="ECO:0000313" key="1">
    <source>
        <dbReference type="EMBL" id="JAH33008.1"/>
    </source>
</evidence>
<reference evidence="1" key="1">
    <citation type="submission" date="2014-11" db="EMBL/GenBank/DDBJ databases">
        <authorList>
            <person name="Amaro Gonzalez C."/>
        </authorList>
    </citation>
    <scope>NUCLEOTIDE SEQUENCE</scope>
</reference>
<proteinExistence type="predicted"/>
<reference evidence="1" key="2">
    <citation type="journal article" date="2015" name="Fish Shellfish Immunol.">
        <title>Early steps in the European eel (Anguilla anguilla)-Vibrio vulnificus interaction in the gills: Role of the RtxA13 toxin.</title>
        <authorList>
            <person name="Callol A."/>
            <person name="Pajuelo D."/>
            <person name="Ebbesson L."/>
            <person name="Teles M."/>
            <person name="MacKenzie S."/>
            <person name="Amaro C."/>
        </authorList>
    </citation>
    <scope>NUCLEOTIDE SEQUENCE</scope>
</reference>
<protein>
    <submittedName>
        <fullName evidence="1">Uncharacterized protein</fullName>
    </submittedName>
</protein>
<name>A0A0E9RXR9_ANGAN</name>